<reference evidence="1 2" key="1">
    <citation type="journal article" date="2018" name="IMA Fungus">
        <title>IMA Genome-F 9: Draft genome sequence of Annulohypoxylon stygium, Aspergillus mulundensis, Berkeleyomyces basicola (syn. Thielaviopsis basicola), Ceratocystis smalleyi, two Cercospora beticola strains, Coleophoma cylindrospora, Fusarium fracticaudum, Phialophora cf. hyalina, and Morchella septimelata.</title>
        <authorList>
            <person name="Wingfield B.D."/>
            <person name="Bills G.F."/>
            <person name="Dong Y."/>
            <person name="Huang W."/>
            <person name="Nel W.J."/>
            <person name="Swalarsk-Parry B.S."/>
            <person name="Vaghefi N."/>
            <person name="Wilken P.M."/>
            <person name="An Z."/>
            <person name="de Beer Z.W."/>
            <person name="De Vos L."/>
            <person name="Chen L."/>
            <person name="Duong T.A."/>
            <person name="Gao Y."/>
            <person name="Hammerbacher A."/>
            <person name="Kikkert J.R."/>
            <person name="Li Y."/>
            <person name="Li H."/>
            <person name="Li K."/>
            <person name="Li Q."/>
            <person name="Liu X."/>
            <person name="Ma X."/>
            <person name="Naidoo K."/>
            <person name="Pethybridge S.J."/>
            <person name="Sun J."/>
            <person name="Steenkamp E.T."/>
            <person name="van der Nest M.A."/>
            <person name="van Wyk S."/>
            <person name="Wingfield M.J."/>
            <person name="Xiong C."/>
            <person name="Yue Q."/>
            <person name="Zhang X."/>
        </authorList>
    </citation>
    <scope>NUCLEOTIDE SEQUENCE [LARGE SCALE GENOMIC DNA]</scope>
    <source>
        <strain evidence="1 2">BP5796</strain>
    </source>
</reference>
<keyword evidence="2" id="KW-1185">Reference proteome</keyword>
<name>A0A3D8T7E0_9HELO</name>
<gene>
    <name evidence="1" type="ORF">BP5796_00222</name>
</gene>
<accession>A0A3D8T7E0</accession>
<proteinExistence type="predicted"/>
<dbReference type="InterPro" id="IPR012340">
    <property type="entry name" value="NA-bd_OB-fold"/>
</dbReference>
<dbReference type="AlphaFoldDB" id="A0A3D8T7E0"/>
<dbReference type="Proteomes" id="UP000256328">
    <property type="component" value="Unassembled WGS sequence"/>
</dbReference>
<dbReference type="EMBL" id="PDLN01000001">
    <property type="protein sequence ID" value="RDW94459.1"/>
    <property type="molecule type" value="Genomic_DNA"/>
</dbReference>
<organism evidence="1 2">
    <name type="scientific">Coleophoma crateriformis</name>
    <dbReference type="NCBI Taxonomy" id="565419"/>
    <lineage>
        <taxon>Eukaryota</taxon>
        <taxon>Fungi</taxon>
        <taxon>Dikarya</taxon>
        <taxon>Ascomycota</taxon>
        <taxon>Pezizomycotina</taxon>
        <taxon>Leotiomycetes</taxon>
        <taxon>Helotiales</taxon>
        <taxon>Dermateaceae</taxon>
        <taxon>Coleophoma</taxon>
    </lineage>
</organism>
<comment type="caution">
    <text evidence="1">The sequence shown here is derived from an EMBL/GenBank/DDBJ whole genome shotgun (WGS) entry which is preliminary data.</text>
</comment>
<sequence length="367" mass="40348">MSANVVFFSGAPESKSLDWRDPRLLDGFSEPVARFAGLDEYDTSIIPASESEHPSWRSIPLEREHVVTGFSQDHVWKPDCHNVSFLTASDITSFVEDTFQSPGGNNSSSIQSAEEVLSQYYEHSYAVHEDIPSSQIPPDSGPGTDSFRSNFSSFRTSEGSFQTEDNSIVTSCSPPSNIPVFGGLHSLNEIPSASYLNSIQPQTMTVNLVAGIISLPAARAIQTRRGAAIELVEVLVGDETKSGFVINFWLPHKGNAAEDRKSILETLRPQDVVLVKNVALSSFRGRVYGQSLRKDMTKIHLLHRTRIDKDDFGGCYRTLELVSDDTQLGKTRKVRDWVAKFVGVGASNRRKATAAKAATEILPPDTQ</sequence>
<evidence type="ECO:0000313" key="1">
    <source>
        <dbReference type="EMBL" id="RDW94459.1"/>
    </source>
</evidence>
<dbReference type="Gene3D" id="2.40.50.140">
    <property type="entry name" value="Nucleic acid-binding proteins"/>
    <property type="match status" value="1"/>
</dbReference>
<dbReference type="SUPFAM" id="SSF50249">
    <property type="entry name" value="Nucleic acid-binding proteins"/>
    <property type="match status" value="1"/>
</dbReference>
<protein>
    <submittedName>
        <fullName evidence="1">Uncharacterized protein</fullName>
    </submittedName>
</protein>
<evidence type="ECO:0000313" key="2">
    <source>
        <dbReference type="Proteomes" id="UP000256328"/>
    </source>
</evidence>
<dbReference type="OrthoDB" id="5378679at2759"/>